<accession>A0A846N2R4</accession>
<reference evidence="2 3" key="1">
    <citation type="submission" date="2020-03" db="EMBL/GenBank/DDBJ databases">
        <title>Genomic Encyclopedia of Type Strains, Phase IV (KMG-IV): sequencing the most valuable type-strain genomes for metagenomic binning, comparative biology and taxonomic classification.</title>
        <authorList>
            <person name="Goeker M."/>
        </authorList>
    </citation>
    <scope>NUCLEOTIDE SEQUENCE [LARGE SCALE GENOMIC DNA]</scope>
    <source>
        <strain evidence="2 3">DSM 19867</strain>
    </source>
</reference>
<feature type="transmembrane region" description="Helical" evidence="1">
    <location>
        <begin position="98"/>
        <end position="114"/>
    </location>
</feature>
<comment type="caution">
    <text evidence="2">The sequence shown here is derived from an EMBL/GenBank/DDBJ whole genome shotgun (WGS) entry which is preliminary data.</text>
</comment>
<dbReference type="EMBL" id="JAASRM010000001">
    <property type="protein sequence ID" value="NIK90026.1"/>
    <property type="molecule type" value="Genomic_DNA"/>
</dbReference>
<evidence type="ECO:0000256" key="1">
    <source>
        <dbReference type="SAM" id="Phobius"/>
    </source>
</evidence>
<feature type="transmembrane region" description="Helical" evidence="1">
    <location>
        <begin position="120"/>
        <end position="141"/>
    </location>
</feature>
<evidence type="ECO:0000313" key="2">
    <source>
        <dbReference type="EMBL" id="NIK90026.1"/>
    </source>
</evidence>
<proteinExistence type="predicted"/>
<name>A0A846N2R4_9PROT</name>
<organism evidence="2 3">
    <name type="scientific">Rhizomicrobium palustre</name>
    <dbReference type="NCBI Taxonomy" id="189966"/>
    <lineage>
        <taxon>Bacteria</taxon>
        <taxon>Pseudomonadati</taxon>
        <taxon>Pseudomonadota</taxon>
        <taxon>Alphaproteobacteria</taxon>
        <taxon>Micropepsales</taxon>
        <taxon>Micropepsaceae</taxon>
        <taxon>Rhizomicrobium</taxon>
    </lineage>
</organism>
<feature type="transmembrane region" description="Helical" evidence="1">
    <location>
        <begin position="12"/>
        <end position="30"/>
    </location>
</feature>
<feature type="transmembrane region" description="Helical" evidence="1">
    <location>
        <begin position="426"/>
        <end position="445"/>
    </location>
</feature>
<feature type="transmembrane region" description="Helical" evidence="1">
    <location>
        <begin position="195"/>
        <end position="217"/>
    </location>
</feature>
<keyword evidence="1" id="KW-1133">Transmembrane helix</keyword>
<keyword evidence="3" id="KW-1185">Reference proteome</keyword>
<feature type="transmembrane region" description="Helical" evidence="1">
    <location>
        <begin position="375"/>
        <end position="394"/>
    </location>
</feature>
<sequence>MNRGWISPRHAAVAVLSFGAIAIYVLNYPGSLEYDSLVQLVEGRTASYSNWHPPVMSFLLGLSDWLPGPPAIWYLAGLYFILFGALAALFWLRPRPSWAGVVAAGAILFLPQTFLSQATVWKDCLFADTVLAGFVAIGLAARRWHHTGLRLGWLLASALLLALAVLTRQNGVVVVPCAAATLGLIAGRRSNWRKGLSYGGSFFAAVAVIAFLSNAALQTRADDYPAKAEQFKVLELYDITGMVYADLDMPLTVLEKEAPKLAWLIRTEAVARWTPLLNDTLEVPRIVKVLEATPEPVMARQWRSLIYHYPLRYLQIRALYFRWVFLPPRVDLCHPYHVGDRGDPEDLQALGMHERINARDVMLWHVGDAMVSAGFYSHGIFALIGLGVLVLVLRRRRDGDLVIGGLIAASAAFTATFFVISIACDYRYLCLIDLSAMAGVVYAAADWRGLFGKAAKA</sequence>
<protein>
    <submittedName>
        <fullName evidence="2">4-amino-4-deoxy-L-arabinose transferase-like glycosyltransferase</fullName>
    </submittedName>
</protein>
<keyword evidence="2" id="KW-0808">Transferase</keyword>
<feature type="transmembrane region" description="Helical" evidence="1">
    <location>
        <begin position="172"/>
        <end position="188"/>
    </location>
</feature>
<dbReference type="AlphaFoldDB" id="A0A846N2R4"/>
<evidence type="ECO:0000313" key="3">
    <source>
        <dbReference type="Proteomes" id="UP000570514"/>
    </source>
</evidence>
<feature type="transmembrane region" description="Helical" evidence="1">
    <location>
        <begin position="148"/>
        <end position="166"/>
    </location>
</feature>
<dbReference type="Proteomes" id="UP000570514">
    <property type="component" value="Unassembled WGS sequence"/>
</dbReference>
<dbReference type="GO" id="GO:0016740">
    <property type="term" value="F:transferase activity"/>
    <property type="evidence" value="ECO:0007669"/>
    <property type="project" value="UniProtKB-KW"/>
</dbReference>
<feature type="transmembrane region" description="Helical" evidence="1">
    <location>
        <begin position="401"/>
        <end position="420"/>
    </location>
</feature>
<feature type="transmembrane region" description="Helical" evidence="1">
    <location>
        <begin position="71"/>
        <end position="91"/>
    </location>
</feature>
<gene>
    <name evidence="2" type="ORF">FHS83_003344</name>
</gene>
<dbReference type="RefSeq" id="WP_167084224.1">
    <property type="nucleotide sequence ID" value="NZ_BAAADC010000001.1"/>
</dbReference>
<keyword evidence="1" id="KW-0472">Membrane</keyword>
<keyword evidence="1" id="KW-0812">Transmembrane</keyword>